<gene>
    <name evidence="11" type="ORF">ABNE31_10540</name>
</gene>
<feature type="chain" id="PRO_5043907815" description="histidine kinase" evidence="9">
    <location>
        <begin position="23"/>
        <end position="653"/>
    </location>
</feature>
<keyword evidence="8" id="KW-1133">Transmembrane helix</keyword>
<evidence type="ECO:0000256" key="3">
    <source>
        <dbReference type="ARBA" id="ARBA00022553"/>
    </source>
</evidence>
<dbReference type="Gene3D" id="3.30.450.20">
    <property type="entry name" value="PAS domain"/>
    <property type="match status" value="1"/>
</dbReference>
<keyword evidence="8" id="KW-0472">Membrane</keyword>
<dbReference type="InterPro" id="IPR011495">
    <property type="entry name" value="Sig_transdc_His_kin_sub2_dim/P"/>
</dbReference>
<dbReference type="Gene3D" id="1.25.40.10">
    <property type="entry name" value="Tetratricopeptide repeat domain"/>
    <property type="match status" value="1"/>
</dbReference>
<reference evidence="11" key="1">
    <citation type="submission" date="2024-05" db="EMBL/GenBank/DDBJ databases">
        <title>Draft Genome Sequences of Flagellimonas sp. MMG031 and Marinobacter sp. MMG032 Isolated from the dinoflagellate Symbiodinium pilosum.</title>
        <authorList>
            <person name="Shikuma N.J."/>
            <person name="Farrell M.V."/>
        </authorList>
    </citation>
    <scope>NUCLEOTIDE SEQUENCE</scope>
    <source>
        <strain evidence="11">MMG031</strain>
    </source>
</reference>
<dbReference type="InterPro" id="IPR011990">
    <property type="entry name" value="TPR-like_helical_dom_sf"/>
</dbReference>
<evidence type="ECO:0000256" key="9">
    <source>
        <dbReference type="SAM" id="SignalP"/>
    </source>
</evidence>
<feature type="signal peptide" evidence="9">
    <location>
        <begin position="1"/>
        <end position="22"/>
    </location>
</feature>
<keyword evidence="4" id="KW-0808">Transferase</keyword>
<keyword evidence="3" id="KW-0597">Phosphoprotein</keyword>
<comment type="catalytic activity">
    <reaction evidence="1">
        <text>ATP + protein L-histidine = ADP + protein N-phospho-L-histidine.</text>
        <dbReference type="EC" id="2.7.13.3"/>
    </reaction>
</comment>
<keyword evidence="9" id="KW-0732">Signal</keyword>
<accession>A0AAU7MUQ6</accession>
<keyword evidence="7" id="KW-0067">ATP-binding</keyword>
<dbReference type="InterPro" id="IPR036890">
    <property type="entry name" value="HATPase_C_sf"/>
</dbReference>
<keyword evidence="6 11" id="KW-0418">Kinase</keyword>
<organism evidence="11">
    <name type="scientific">Flagellimonas sp. MMG031</name>
    <dbReference type="NCBI Taxonomy" id="3158549"/>
    <lineage>
        <taxon>Bacteria</taxon>
        <taxon>Pseudomonadati</taxon>
        <taxon>Bacteroidota</taxon>
        <taxon>Flavobacteriia</taxon>
        <taxon>Flavobacteriales</taxon>
        <taxon>Flavobacteriaceae</taxon>
        <taxon>Flagellimonas</taxon>
    </lineage>
</organism>
<dbReference type="EC" id="2.7.13.3" evidence="2"/>
<evidence type="ECO:0000256" key="6">
    <source>
        <dbReference type="ARBA" id="ARBA00022777"/>
    </source>
</evidence>
<sequence>MGRYVRFLFTSVYFAFLFTSFAQTNAENEDSVLEEFQDTGLASERFEVFFNSLDRYNVNSAYDWLDTIKIYLTNAEKTEDTTAIRLYKVMQAQVYNDLGEYDKSTVLAKELYDINDSLDDASQKVVLDVLDDNYANLQLFDKQIEIRKQKRELGITSNVAFYDIYSNLGLYRKARNQYIMEVKPTIADNDSYGLAKYHSKVGNYLRLDDSAPTALSELKKANSYLGVYMNDISTQKSESDIFESQLLQAEIEGNIAKCHVMLGEFEEAIPLLETSIETLKKSPNNNDHSEVVENTLFLAEANLQLERFREAKKHLDTEFDNITVLQTIKRNSLLAAFYDKVENYKNASIYYKRNERIKDSLAKKQSALIKQQLVTIVANEDLENSQRLIDEQKRINELARSEMKAKDERINLVFISLIFTLLGFAGLVYAYLKSIKNQRLIAEQKHIIENSLVEKDSLLKEIHHRVKNNLQMVSSLLSLQTKNTRSKAAIEALEEGKSRVKAMALIHQKLYQNDDLSVIEMQGYIESLINSVQSVYKKGGHNISITIDAEGTELDIDRAIPFGLILNELVSNSFKYAFPENDENGKIYIHLRKNGDQGYFEYTDNGVGLPEDSDERAHSSMGIRLINRLVNQLQSKLNIDRQVEGVRFWFNFS</sequence>
<evidence type="ECO:0000256" key="7">
    <source>
        <dbReference type="ARBA" id="ARBA00022840"/>
    </source>
</evidence>
<dbReference type="SUPFAM" id="SSF55874">
    <property type="entry name" value="ATPase domain of HSP90 chaperone/DNA topoisomerase II/histidine kinase"/>
    <property type="match status" value="1"/>
</dbReference>
<dbReference type="SUPFAM" id="SSF48452">
    <property type="entry name" value="TPR-like"/>
    <property type="match status" value="1"/>
</dbReference>
<dbReference type="Gene3D" id="3.30.565.10">
    <property type="entry name" value="Histidine kinase-like ATPase, C-terminal domain"/>
    <property type="match status" value="1"/>
</dbReference>
<dbReference type="Pfam" id="PF02518">
    <property type="entry name" value="HATPase_c"/>
    <property type="match status" value="1"/>
</dbReference>
<evidence type="ECO:0000256" key="8">
    <source>
        <dbReference type="SAM" id="Phobius"/>
    </source>
</evidence>
<dbReference type="KEGG" id="fld:ABNE31_10540"/>
<dbReference type="PROSITE" id="PS50109">
    <property type="entry name" value="HIS_KIN"/>
    <property type="match status" value="1"/>
</dbReference>
<keyword evidence="5" id="KW-0547">Nucleotide-binding</keyword>
<dbReference type="AlphaFoldDB" id="A0AAU7MUQ6"/>
<dbReference type="GO" id="GO:0005524">
    <property type="term" value="F:ATP binding"/>
    <property type="evidence" value="ECO:0007669"/>
    <property type="project" value="UniProtKB-KW"/>
</dbReference>
<dbReference type="PANTHER" id="PTHR41523:SF8">
    <property type="entry name" value="ETHYLENE RESPONSE SENSOR PROTEIN"/>
    <property type="match status" value="1"/>
</dbReference>
<dbReference type="InterPro" id="IPR003594">
    <property type="entry name" value="HATPase_dom"/>
</dbReference>
<dbReference type="SMART" id="SM00387">
    <property type="entry name" value="HATPase_c"/>
    <property type="match status" value="1"/>
</dbReference>
<dbReference type="EMBL" id="CP157804">
    <property type="protein sequence ID" value="XBQ22035.1"/>
    <property type="molecule type" value="Genomic_DNA"/>
</dbReference>
<evidence type="ECO:0000313" key="11">
    <source>
        <dbReference type="EMBL" id="XBQ22035.1"/>
    </source>
</evidence>
<evidence type="ECO:0000256" key="2">
    <source>
        <dbReference type="ARBA" id="ARBA00012438"/>
    </source>
</evidence>
<evidence type="ECO:0000259" key="10">
    <source>
        <dbReference type="PROSITE" id="PS50109"/>
    </source>
</evidence>
<dbReference type="RefSeq" id="WP_349351097.1">
    <property type="nucleotide sequence ID" value="NZ_CP157804.1"/>
</dbReference>
<feature type="domain" description="Histidine kinase" evidence="10">
    <location>
        <begin position="461"/>
        <end position="653"/>
    </location>
</feature>
<evidence type="ECO:0000256" key="4">
    <source>
        <dbReference type="ARBA" id="ARBA00022679"/>
    </source>
</evidence>
<keyword evidence="8" id="KW-0812">Transmembrane</keyword>
<evidence type="ECO:0000256" key="1">
    <source>
        <dbReference type="ARBA" id="ARBA00000085"/>
    </source>
</evidence>
<protein>
    <recommendedName>
        <fullName evidence="2">histidine kinase</fullName>
        <ecNumber evidence="2">2.7.13.3</ecNumber>
    </recommendedName>
</protein>
<dbReference type="InterPro" id="IPR005467">
    <property type="entry name" value="His_kinase_dom"/>
</dbReference>
<dbReference type="PANTHER" id="PTHR41523">
    <property type="entry name" value="TWO-COMPONENT SYSTEM SENSOR PROTEIN"/>
    <property type="match status" value="1"/>
</dbReference>
<proteinExistence type="predicted"/>
<dbReference type="GO" id="GO:0004673">
    <property type="term" value="F:protein histidine kinase activity"/>
    <property type="evidence" value="ECO:0007669"/>
    <property type="project" value="UniProtKB-EC"/>
</dbReference>
<feature type="transmembrane region" description="Helical" evidence="8">
    <location>
        <begin position="410"/>
        <end position="432"/>
    </location>
</feature>
<dbReference type="Pfam" id="PF07568">
    <property type="entry name" value="HisKA_2"/>
    <property type="match status" value="1"/>
</dbReference>
<name>A0AAU7MUQ6_9FLAO</name>
<evidence type="ECO:0000256" key="5">
    <source>
        <dbReference type="ARBA" id="ARBA00022741"/>
    </source>
</evidence>